<evidence type="ECO:0000256" key="2">
    <source>
        <dbReference type="ARBA" id="ARBA00012254"/>
    </source>
</evidence>
<dbReference type="GO" id="GO:0004644">
    <property type="term" value="F:phosphoribosylglycinamide formyltransferase activity"/>
    <property type="evidence" value="ECO:0007669"/>
    <property type="project" value="UniProtKB-EC"/>
</dbReference>
<dbReference type="GO" id="GO:0006189">
    <property type="term" value="P:'de novo' IMP biosynthetic process"/>
    <property type="evidence" value="ECO:0007669"/>
    <property type="project" value="UniProtKB-UniPathway"/>
</dbReference>
<accession>A0A3B0RAN1</accession>
<evidence type="ECO:0000256" key="5">
    <source>
        <dbReference type="ARBA" id="ARBA00038440"/>
    </source>
</evidence>
<comment type="catalytic activity">
    <reaction evidence="8">
        <text>N(1)-(5-phospho-beta-D-ribosyl)glycinamide + (6R)-10-formyltetrahydrofolate = N(2)-formyl-N(1)-(5-phospho-beta-D-ribosyl)glycinamide + (6S)-5,6,7,8-tetrahydrofolate + H(+)</text>
        <dbReference type="Rhea" id="RHEA:15053"/>
        <dbReference type="ChEBI" id="CHEBI:15378"/>
        <dbReference type="ChEBI" id="CHEBI:57453"/>
        <dbReference type="ChEBI" id="CHEBI:143788"/>
        <dbReference type="ChEBI" id="CHEBI:147286"/>
        <dbReference type="ChEBI" id="CHEBI:195366"/>
        <dbReference type="EC" id="2.1.2.2"/>
    </reaction>
</comment>
<dbReference type="PANTHER" id="PTHR43369:SF2">
    <property type="entry name" value="PHOSPHORIBOSYLGLYCINAMIDE FORMYLTRANSFERASE"/>
    <property type="match status" value="1"/>
</dbReference>
<dbReference type="NCBIfam" id="TIGR00639">
    <property type="entry name" value="PurN"/>
    <property type="match status" value="1"/>
</dbReference>
<evidence type="ECO:0000256" key="1">
    <source>
        <dbReference type="ARBA" id="ARBA00005054"/>
    </source>
</evidence>
<feature type="domain" description="Formyl transferase N-terminal" evidence="9">
    <location>
        <begin position="8"/>
        <end position="183"/>
    </location>
</feature>
<dbReference type="CDD" id="cd08645">
    <property type="entry name" value="FMT_core_GART"/>
    <property type="match status" value="1"/>
</dbReference>
<dbReference type="PANTHER" id="PTHR43369">
    <property type="entry name" value="PHOSPHORIBOSYLGLYCINAMIDE FORMYLTRANSFERASE"/>
    <property type="match status" value="1"/>
</dbReference>
<dbReference type="EMBL" id="UOEI01000033">
    <property type="protein sequence ID" value="VAV90200.1"/>
    <property type="molecule type" value="Genomic_DNA"/>
</dbReference>
<comment type="pathway">
    <text evidence="1">Purine metabolism; IMP biosynthesis via de novo pathway; N(2)-formyl-N(1)-(5-phospho-D-ribosyl)glycinamide from N(1)-(5-phospho-D-ribosyl)glycinamide (10-formyl THF route): step 1/1.</text>
</comment>
<protein>
    <recommendedName>
        <fullName evidence="2">phosphoribosylglycinamide formyltransferase 1</fullName>
        <ecNumber evidence="2">2.1.2.2</ecNumber>
    </recommendedName>
    <alternativeName>
        <fullName evidence="7">5'-phosphoribosylglycinamide transformylase</fullName>
    </alternativeName>
    <alternativeName>
        <fullName evidence="6">GAR transformylase</fullName>
    </alternativeName>
</protein>
<dbReference type="InterPro" id="IPR001555">
    <property type="entry name" value="GART_AS"/>
</dbReference>
<dbReference type="Gene3D" id="3.40.50.170">
    <property type="entry name" value="Formyl transferase, N-terminal domain"/>
    <property type="match status" value="1"/>
</dbReference>
<dbReference type="SUPFAM" id="SSF53328">
    <property type="entry name" value="Formyltransferase"/>
    <property type="match status" value="1"/>
</dbReference>
<keyword evidence="4" id="KW-0658">Purine biosynthesis</keyword>
<dbReference type="AlphaFoldDB" id="A0A3B0RAN1"/>
<dbReference type="GO" id="GO:0005829">
    <property type="term" value="C:cytosol"/>
    <property type="evidence" value="ECO:0007669"/>
    <property type="project" value="TreeGrafter"/>
</dbReference>
<dbReference type="InterPro" id="IPR036477">
    <property type="entry name" value="Formyl_transf_N_sf"/>
</dbReference>
<comment type="similarity">
    <text evidence="5">Belongs to the GART family.</text>
</comment>
<evidence type="ECO:0000259" key="9">
    <source>
        <dbReference type="Pfam" id="PF00551"/>
    </source>
</evidence>
<evidence type="ECO:0000256" key="3">
    <source>
        <dbReference type="ARBA" id="ARBA00022679"/>
    </source>
</evidence>
<dbReference type="UniPathway" id="UPA00074">
    <property type="reaction ID" value="UER00126"/>
</dbReference>
<evidence type="ECO:0000313" key="10">
    <source>
        <dbReference type="EMBL" id="VAV90200.1"/>
    </source>
</evidence>
<evidence type="ECO:0000256" key="4">
    <source>
        <dbReference type="ARBA" id="ARBA00022755"/>
    </source>
</evidence>
<gene>
    <name evidence="10" type="ORF">MNBD_ACTINO01-1290</name>
</gene>
<keyword evidence="3 10" id="KW-0808">Transferase</keyword>
<evidence type="ECO:0000256" key="6">
    <source>
        <dbReference type="ARBA" id="ARBA00041324"/>
    </source>
</evidence>
<name>A0A3B0RAN1_9ZZZZ</name>
<dbReference type="Pfam" id="PF00551">
    <property type="entry name" value="Formyl_trans_N"/>
    <property type="match status" value="1"/>
</dbReference>
<dbReference type="EC" id="2.1.2.2" evidence="2"/>
<dbReference type="InterPro" id="IPR002376">
    <property type="entry name" value="Formyl_transf_N"/>
</dbReference>
<organism evidence="10">
    <name type="scientific">hydrothermal vent metagenome</name>
    <dbReference type="NCBI Taxonomy" id="652676"/>
    <lineage>
        <taxon>unclassified sequences</taxon>
        <taxon>metagenomes</taxon>
        <taxon>ecological metagenomes</taxon>
    </lineage>
</organism>
<sequence length="210" mass="22398">MPLTAPPIAVLISGTGSNLQALIDTMGGNYRIAAVLSDREDAPGLRRAREAGIPTVVVPWSSHGDRDGFTDAVCDAARRFGAEALVLAGFMRILGPSGIKAFPDAIINIHPALLPAFPGAHAVEQALAHGVRYTGVTVHFVDEQVDHGPIIAQEPVAILPGDDVESLHARMQTVEHRLLPRVVSAFGRGELAVEGRHVHWRQPTQTRGVT</sequence>
<reference evidence="10" key="1">
    <citation type="submission" date="2018-06" db="EMBL/GenBank/DDBJ databases">
        <authorList>
            <person name="Zhirakovskaya E."/>
        </authorList>
    </citation>
    <scope>NUCLEOTIDE SEQUENCE</scope>
</reference>
<evidence type="ECO:0000256" key="8">
    <source>
        <dbReference type="ARBA" id="ARBA00047664"/>
    </source>
</evidence>
<dbReference type="HAMAP" id="MF_01930">
    <property type="entry name" value="PurN"/>
    <property type="match status" value="1"/>
</dbReference>
<dbReference type="PROSITE" id="PS00373">
    <property type="entry name" value="GART"/>
    <property type="match status" value="1"/>
</dbReference>
<evidence type="ECO:0000256" key="7">
    <source>
        <dbReference type="ARBA" id="ARBA00041682"/>
    </source>
</evidence>
<dbReference type="InterPro" id="IPR004607">
    <property type="entry name" value="GART"/>
</dbReference>
<proteinExistence type="inferred from homology"/>